<proteinExistence type="predicted"/>
<dbReference type="Pfam" id="PF00249">
    <property type="entry name" value="Myb_DNA-binding"/>
    <property type="match status" value="1"/>
</dbReference>
<name>A0A6A1UKS4_9ROSI</name>
<dbReference type="InterPro" id="IPR017930">
    <property type="entry name" value="Myb_dom"/>
</dbReference>
<evidence type="ECO:0000313" key="7">
    <source>
        <dbReference type="Proteomes" id="UP000516437"/>
    </source>
</evidence>
<protein>
    <submittedName>
        <fullName evidence="6">Transcription factor WER</fullName>
    </submittedName>
</protein>
<evidence type="ECO:0000256" key="1">
    <source>
        <dbReference type="ARBA" id="ARBA00004123"/>
    </source>
</evidence>
<reference evidence="6 7" key="1">
    <citation type="journal article" date="2019" name="Plant Biotechnol. J.">
        <title>The red bayberry genome and genetic basis of sex determination.</title>
        <authorList>
            <person name="Jia H.M."/>
            <person name="Jia H.J."/>
            <person name="Cai Q.L."/>
            <person name="Wang Y."/>
            <person name="Zhao H.B."/>
            <person name="Yang W.F."/>
            <person name="Wang G.Y."/>
            <person name="Li Y.H."/>
            <person name="Zhan D.L."/>
            <person name="Shen Y.T."/>
            <person name="Niu Q.F."/>
            <person name="Chang L."/>
            <person name="Qiu J."/>
            <person name="Zhao L."/>
            <person name="Xie H.B."/>
            <person name="Fu W.Y."/>
            <person name="Jin J."/>
            <person name="Li X.W."/>
            <person name="Jiao Y."/>
            <person name="Zhou C.C."/>
            <person name="Tu T."/>
            <person name="Chai C.Y."/>
            <person name="Gao J.L."/>
            <person name="Fan L.J."/>
            <person name="van de Weg E."/>
            <person name="Wang J.Y."/>
            <person name="Gao Z.S."/>
        </authorList>
    </citation>
    <scope>NUCLEOTIDE SEQUENCE [LARGE SCALE GENOMIC DNA]</scope>
    <source>
        <tissue evidence="6">Leaves</tissue>
    </source>
</reference>
<dbReference type="SUPFAM" id="SSF46689">
    <property type="entry name" value="Homeodomain-like"/>
    <property type="match status" value="1"/>
</dbReference>
<dbReference type="GO" id="GO:0003677">
    <property type="term" value="F:DNA binding"/>
    <property type="evidence" value="ECO:0007669"/>
    <property type="project" value="UniProtKB-KW"/>
</dbReference>
<evidence type="ECO:0000313" key="6">
    <source>
        <dbReference type="EMBL" id="KAB1200773.1"/>
    </source>
</evidence>
<comment type="caution">
    <text evidence="6">The sequence shown here is derived from an EMBL/GenBank/DDBJ whole genome shotgun (WGS) entry which is preliminary data.</text>
</comment>
<dbReference type="InterPro" id="IPR015495">
    <property type="entry name" value="Myb_TF_plants"/>
</dbReference>
<sequence>MEAENPRKRGLWTEEEDRILLDYIRVNGRGKWSLIAGRVPGRTDNQVKNHWNTHLRKKLIGIKKKDTKVVGTSKTEYSTHDQMEETHPLSANLHSKISHLSFDAEVVEVQTDENPFTVAGEESNREGQWIMSNHFAESLPLFPVYHPIPESPGFLEFLDMHGCPFSSSSFY</sequence>
<feature type="domain" description="HTH myb-type" evidence="5">
    <location>
        <begin position="4"/>
        <end position="59"/>
    </location>
</feature>
<feature type="domain" description="Myb-like" evidence="4">
    <location>
        <begin position="4"/>
        <end position="55"/>
    </location>
</feature>
<comment type="subcellular location">
    <subcellularLocation>
        <location evidence="1">Nucleus</location>
    </subcellularLocation>
</comment>
<dbReference type="PANTHER" id="PTHR47999">
    <property type="entry name" value="TRANSCRIPTION FACTOR MYB8-RELATED-RELATED"/>
    <property type="match status" value="1"/>
</dbReference>
<dbReference type="PROSITE" id="PS50090">
    <property type="entry name" value="MYB_LIKE"/>
    <property type="match status" value="1"/>
</dbReference>
<accession>A0A6A1UKS4</accession>
<dbReference type="AlphaFoldDB" id="A0A6A1UKS4"/>
<dbReference type="OrthoDB" id="2143914at2759"/>
<evidence type="ECO:0000256" key="3">
    <source>
        <dbReference type="ARBA" id="ARBA00023242"/>
    </source>
</evidence>
<dbReference type="EMBL" id="RXIC02000125">
    <property type="protein sequence ID" value="KAB1200773.1"/>
    <property type="molecule type" value="Genomic_DNA"/>
</dbReference>
<dbReference type="InterPro" id="IPR009057">
    <property type="entry name" value="Homeodomain-like_sf"/>
</dbReference>
<evidence type="ECO:0000259" key="5">
    <source>
        <dbReference type="PROSITE" id="PS51294"/>
    </source>
</evidence>
<dbReference type="SMART" id="SM00717">
    <property type="entry name" value="SANT"/>
    <property type="match status" value="1"/>
</dbReference>
<dbReference type="Proteomes" id="UP000516437">
    <property type="component" value="Unassembled WGS sequence"/>
</dbReference>
<dbReference type="PANTHER" id="PTHR47999:SF96">
    <property type="entry name" value="TRANSCRIPTION REPRESSOR MYB6-LIKE"/>
    <property type="match status" value="1"/>
</dbReference>
<dbReference type="GO" id="GO:0005634">
    <property type="term" value="C:nucleus"/>
    <property type="evidence" value="ECO:0007669"/>
    <property type="project" value="UniProtKB-SubCell"/>
</dbReference>
<dbReference type="CDD" id="cd00167">
    <property type="entry name" value="SANT"/>
    <property type="match status" value="1"/>
</dbReference>
<keyword evidence="3" id="KW-0539">Nucleus</keyword>
<evidence type="ECO:0000256" key="2">
    <source>
        <dbReference type="ARBA" id="ARBA00023125"/>
    </source>
</evidence>
<keyword evidence="7" id="KW-1185">Reference proteome</keyword>
<organism evidence="6 7">
    <name type="scientific">Morella rubra</name>
    <name type="common">Chinese bayberry</name>
    <dbReference type="NCBI Taxonomy" id="262757"/>
    <lineage>
        <taxon>Eukaryota</taxon>
        <taxon>Viridiplantae</taxon>
        <taxon>Streptophyta</taxon>
        <taxon>Embryophyta</taxon>
        <taxon>Tracheophyta</taxon>
        <taxon>Spermatophyta</taxon>
        <taxon>Magnoliopsida</taxon>
        <taxon>eudicotyledons</taxon>
        <taxon>Gunneridae</taxon>
        <taxon>Pentapetalae</taxon>
        <taxon>rosids</taxon>
        <taxon>fabids</taxon>
        <taxon>Fagales</taxon>
        <taxon>Myricaceae</taxon>
        <taxon>Morella</taxon>
    </lineage>
</organism>
<dbReference type="Gene3D" id="1.10.10.60">
    <property type="entry name" value="Homeodomain-like"/>
    <property type="match status" value="1"/>
</dbReference>
<evidence type="ECO:0000259" key="4">
    <source>
        <dbReference type="PROSITE" id="PS50090"/>
    </source>
</evidence>
<dbReference type="PROSITE" id="PS51294">
    <property type="entry name" value="HTH_MYB"/>
    <property type="match status" value="1"/>
</dbReference>
<gene>
    <name evidence="6" type="ORF">CJ030_MR0G006359</name>
</gene>
<dbReference type="InterPro" id="IPR001005">
    <property type="entry name" value="SANT/Myb"/>
</dbReference>
<keyword evidence="2" id="KW-0238">DNA-binding</keyword>